<name>A0AAV2KC77_KNICA</name>
<proteinExistence type="predicted"/>
<gene>
    <name evidence="2" type="ORF">KC01_LOCUS17489</name>
</gene>
<organism evidence="2 3">
    <name type="scientific">Knipowitschia caucasica</name>
    <name type="common">Caucasian dwarf goby</name>
    <name type="synonym">Pomatoschistus caucasicus</name>
    <dbReference type="NCBI Taxonomy" id="637954"/>
    <lineage>
        <taxon>Eukaryota</taxon>
        <taxon>Metazoa</taxon>
        <taxon>Chordata</taxon>
        <taxon>Craniata</taxon>
        <taxon>Vertebrata</taxon>
        <taxon>Euteleostomi</taxon>
        <taxon>Actinopterygii</taxon>
        <taxon>Neopterygii</taxon>
        <taxon>Teleostei</taxon>
        <taxon>Neoteleostei</taxon>
        <taxon>Acanthomorphata</taxon>
        <taxon>Gobiaria</taxon>
        <taxon>Gobiiformes</taxon>
        <taxon>Gobioidei</taxon>
        <taxon>Gobiidae</taxon>
        <taxon>Gobiinae</taxon>
        <taxon>Knipowitschia</taxon>
    </lineage>
</organism>
<dbReference type="Proteomes" id="UP001497482">
    <property type="component" value="Chromosome 18"/>
</dbReference>
<accession>A0AAV2KC77</accession>
<dbReference type="EMBL" id="OZ035840">
    <property type="protein sequence ID" value="CAL1587533.1"/>
    <property type="molecule type" value="Genomic_DNA"/>
</dbReference>
<evidence type="ECO:0000313" key="3">
    <source>
        <dbReference type="Proteomes" id="UP001497482"/>
    </source>
</evidence>
<dbReference type="AlphaFoldDB" id="A0AAV2KC77"/>
<sequence>MVPLPMVPRPMVPRTFDSRCAKSERLSPERLERHQEPHISHSDTNHKQTMCLYRLLMSQRQLKLGCFTVLQLPLRVNLELQPPKEPERAGSDFYMCNPLWK</sequence>
<reference evidence="2 3" key="1">
    <citation type="submission" date="2024-04" db="EMBL/GenBank/DDBJ databases">
        <authorList>
            <person name="Waldvogel A.-M."/>
            <person name="Schoenle A."/>
        </authorList>
    </citation>
    <scope>NUCLEOTIDE SEQUENCE [LARGE SCALE GENOMIC DNA]</scope>
</reference>
<keyword evidence="3" id="KW-1185">Reference proteome</keyword>
<evidence type="ECO:0000256" key="1">
    <source>
        <dbReference type="SAM" id="MobiDB-lite"/>
    </source>
</evidence>
<feature type="region of interest" description="Disordered" evidence="1">
    <location>
        <begin position="17"/>
        <end position="43"/>
    </location>
</feature>
<evidence type="ECO:0000313" key="2">
    <source>
        <dbReference type="EMBL" id="CAL1587533.1"/>
    </source>
</evidence>
<protein>
    <submittedName>
        <fullName evidence="2">Uncharacterized protein</fullName>
    </submittedName>
</protein>